<evidence type="ECO:0000313" key="2">
    <source>
        <dbReference type="EMBL" id="CEL60354.1"/>
    </source>
</evidence>
<evidence type="ECO:0000313" key="3">
    <source>
        <dbReference type="Proteomes" id="UP000059188"/>
    </source>
</evidence>
<evidence type="ECO:0000259" key="1">
    <source>
        <dbReference type="Pfam" id="PF12937"/>
    </source>
</evidence>
<keyword evidence="3" id="KW-1185">Reference proteome</keyword>
<dbReference type="Proteomes" id="UP000059188">
    <property type="component" value="Unassembled WGS sequence"/>
</dbReference>
<dbReference type="InterPro" id="IPR032675">
    <property type="entry name" value="LRR_dom_sf"/>
</dbReference>
<dbReference type="STRING" id="1108050.A0A0B7FU00"/>
<accession>A0A0B7FU00</accession>
<dbReference type="SUPFAM" id="SSF81383">
    <property type="entry name" value="F-box domain"/>
    <property type="match status" value="1"/>
</dbReference>
<dbReference type="Gene3D" id="1.20.1280.50">
    <property type="match status" value="1"/>
</dbReference>
<reference evidence="2 3" key="1">
    <citation type="submission" date="2014-11" db="EMBL/GenBank/DDBJ databases">
        <authorList>
            <person name="Wibberg Daniel"/>
        </authorList>
    </citation>
    <scope>NUCLEOTIDE SEQUENCE [LARGE SCALE GENOMIC DNA]</scope>
    <source>
        <strain evidence="2">Rhizoctonia solani AG1-IB 7/3/14</strain>
    </source>
</reference>
<sequence>MKVPFTTSWIVYYTILPHEPMTSSNLLHARLQSYPTTRSTKRPYTPENEPYTITSQLALQMGVEAELVRLLEAKLNEATGAIERSRDRPQRIAINHFPPELLAHVFHLVLTSRPCGKRDHSHTETSTELVYPVALSQVCSRWRHIAFNTPTLWSHIDMSTSATLNQLRFNRLAQLHLDHSGEMPLDLHVFDLEGHPPSSFGCHDPLYRFITQLSSRVFSFNLDANRAYDCDIHGRILSTLLKGSVAGKLVRIAISHDDICHSVIRGNDDLNEGPDDIKVDLSTEQLDALLSSVSVLNLKRVQPQWNSRAYHGLVELRLKGMYSSVYIKEVELVSILRTSPGLRVLELGVEIDDPLPTDAQVTEIPLEDLEVLDLSKTRCYWHSTLLRWLAPGPKALQFILRRGKYENIEVKRSLGPFLSRSRVTNVCETGLELMHILELLELCPNLRELAVSWADAHKPDPLQIEQIGVTVLPHLECLYLTGAPIHIEDIVTLLKAPAFLVMEVAFYDCTLLKVGVSVTRDQEEAQLKELHLNNPDVTL</sequence>
<dbReference type="AlphaFoldDB" id="A0A0B7FU00"/>
<feature type="domain" description="F-box" evidence="1">
    <location>
        <begin position="96"/>
        <end position="158"/>
    </location>
</feature>
<proteinExistence type="predicted"/>
<protein>
    <recommendedName>
        <fullName evidence="1">F-box domain-containing protein</fullName>
    </recommendedName>
</protein>
<dbReference type="EMBL" id="LN679145">
    <property type="protein sequence ID" value="CEL60354.1"/>
    <property type="molecule type" value="Genomic_DNA"/>
</dbReference>
<dbReference type="SUPFAM" id="SSF52047">
    <property type="entry name" value="RNI-like"/>
    <property type="match status" value="1"/>
</dbReference>
<dbReference type="InterPro" id="IPR036047">
    <property type="entry name" value="F-box-like_dom_sf"/>
</dbReference>
<dbReference type="InterPro" id="IPR001810">
    <property type="entry name" value="F-box_dom"/>
</dbReference>
<dbReference type="Pfam" id="PF12937">
    <property type="entry name" value="F-box-like"/>
    <property type="match status" value="1"/>
</dbReference>
<organism evidence="2 3">
    <name type="scientific">Thanatephorus cucumeris (strain AG1-IB / isolate 7/3/14)</name>
    <name type="common">Lettuce bottom rot fungus</name>
    <name type="synonym">Rhizoctonia solani</name>
    <dbReference type="NCBI Taxonomy" id="1108050"/>
    <lineage>
        <taxon>Eukaryota</taxon>
        <taxon>Fungi</taxon>
        <taxon>Dikarya</taxon>
        <taxon>Basidiomycota</taxon>
        <taxon>Agaricomycotina</taxon>
        <taxon>Agaricomycetes</taxon>
        <taxon>Cantharellales</taxon>
        <taxon>Ceratobasidiaceae</taxon>
        <taxon>Rhizoctonia</taxon>
        <taxon>Rhizoctonia solani AG-1</taxon>
    </lineage>
</organism>
<name>A0A0B7FU00_THACB</name>
<dbReference type="OrthoDB" id="3266451at2759"/>
<gene>
    <name evidence="2" type="ORF">RSOLAG1IB_09572</name>
</gene>
<dbReference type="Gene3D" id="3.80.10.10">
    <property type="entry name" value="Ribonuclease Inhibitor"/>
    <property type="match status" value="1"/>
</dbReference>